<dbReference type="SUPFAM" id="SSF47413">
    <property type="entry name" value="lambda repressor-like DNA-binding domains"/>
    <property type="match status" value="1"/>
</dbReference>
<dbReference type="Proteomes" id="UP001519332">
    <property type="component" value="Unassembled WGS sequence"/>
</dbReference>
<gene>
    <name evidence="2" type="ORF">JOF56_002509</name>
</gene>
<dbReference type="PROSITE" id="PS50943">
    <property type="entry name" value="HTH_CROC1"/>
    <property type="match status" value="1"/>
</dbReference>
<reference evidence="2 3" key="1">
    <citation type="submission" date="2021-03" db="EMBL/GenBank/DDBJ databases">
        <title>Sequencing the genomes of 1000 actinobacteria strains.</title>
        <authorList>
            <person name="Klenk H.-P."/>
        </authorList>
    </citation>
    <scope>NUCLEOTIDE SEQUENCE [LARGE SCALE GENOMIC DNA]</scope>
    <source>
        <strain evidence="2 3">DSM 46670</strain>
    </source>
</reference>
<dbReference type="EMBL" id="JAGINW010000001">
    <property type="protein sequence ID" value="MBP2322124.1"/>
    <property type="molecule type" value="Genomic_DNA"/>
</dbReference>
<dbReference type="InterPro" id="IPR010982">
    <property type="entry name" value="Lambda_DNA-bd_dom_sf"/>
</dbReference>
<dbReference type="CDD" id="cd00093">
    <property type="entry name" value="HTH_XRE"/>
    <property type="match status" value="1"/>
</dbReference>
<organism evidence="2 3">
    <name type="scientific">Kibdelosporangium banguiense</name>
    <dbReference type="NCBI Taxonomy" id="1365924"/>
    <lineage>
        <taxon>Bacteria</taxon>
        <taxon>Bacillati</taxon>
        <taxon>Actinomycetota</taxon>
        <taxon>Actinomycetes</taxon>
        <taxon>Pseudonocardiales</taxon>
        <taxon>Pseudonocardiaceae</taxon>
        <taxon>Kibdelosporangium</taxon>
    </lineage>
</organism>
<comment type="caution">
    <text evidence="2">The sequence shown here is derived from an EMBL/GenBank/DDBJ whole genome shotgun (WGS) entry which is preliminary data.</text>
</comment>
<proteinExistence type="predicted"/>
<evidence type="ECO:0000313" key="2">
    <source>
        <dbReference type="EMBL" id="MBP2322124.1"/>
    </source>
</evidence>
<dbReference type="InterPro" id="IPR043917">
    <property type="entry name" value="DUF5753"/>
</dbReference>
<dbReference type="InterPro" id="IPR001387">
    <property type="entry name" value="Cro/C1-type_HTH"/>
</dbReference>
<dbReference type="SMART" id="SM00530">
    <property type="entry name" value="HTH_XRE"/>
    <property type="match status" value="1"/>
</dbReference>
<protein>
    <submittedName>
        <fullName evidence="2">Transcriptional regulator with XRE-family HTH domain</fullName>
    </submittedName>
</protein>
<accession>A0ABS4TCH4</accession>
<dbReference type="Gene3D" id="1.10.260.40">
    <property type="entry name" value="lambda repressor-like DNA-binding domains"/>
    <property type="match status" value="1"/>
</dbReference>
<evidence type="ECO:0000313" key="3">
    <source>
        <dbReference type="Proteomes" id="UP001519332"/>
    </source>
</evidence>
<name>A0ABS4TCH4_9PSEU</name>
<dbReference type="Pfam" id="PF13560">
    <property type="entry name" value="HTH_31"/>
    <property type="match status" value="1"/>
</dbReference>
<dbReference type="RefSeq" id="WP_209637384.1">
    <property type="nucleotide sequence ID" value="NZ_JAGINW010000001.1"/>
</dbReference>
<evidence type="ECO:0000259" key="1">
    <source>
        <dbReference type="PROSITE" id="PS50943"/>
    </source>
</evidence>
<dbReference type="Pfam" id="PF19054">
    <property type="entry name" value="DUF5753"/>
    <property type="match status" value="1"/>
</dbReference>
<keyword evidence="3" id="KW-1185">Reference proteome</keyword>
<sequence>MAGNKTATSKGMALGAALREARVSAGHENLTKFAERLSKTAATLSRWETGQRAPRPEDVAQILTLLGVTGERYEDILALSRDPDSSSWLATSLPEQRRQLEALLRFERDAKKITTVAPLLVPGWLQTAAYTRAIMTAGGVPEDEVESRIAIRLGRREALRHATLTAYVGQAALMQHVGGREVLCGQLEFLLDMTKQVDLWVIPFTAGWHPALEGPWYLLQTESGKTVVYLENRQSGLFLHEQADIKVYQAAVDSVRKVAMSPQESAQFIAEQIDNLKK</sequence>
<feature type="domain" description="HTH cro/C1-type" evidence="1">
    <location>
        <begin position="18"/>
        <end position="72"/>
    </location>
</feature>